<feature type="transmembrane region" description="Helical" evidence="13">
    <location>
        <begin position="12"/>
        <end position="36"/>
    </location>
</feature>
<proteinExistence type="predicted"/>
<keyword evidence="4" id="KW-0808">Transferase</keyword>
<dbReference type="PROSITE" id="PS50109">
    <property type="entry name" value="HIS_KIN"/>
    <property type="match status" value="1"/>
</dbReference>
<dbReference type="InterPro" id="IPR000014">
    <property type="entry name" value="PAS"/>
</dbReference>
<evidence type="ECO:0000256" key="11">
    <source>
        <dbReference type="PROSITE-ProRule" id="PRU00169"/>
    </source>
</evidence>
<dbReference type="Gene3D" id="3.30.565.10">
    <property type="entry name" value="Histidine kinase-like ATPase, C-terminal domain"/>
    <property type="match status" value="1"/>
</dbReference>
<dbReference type="SUPFAM" id="SSF47384">
    <property type="entry name" value="Homodimeric domain of signal transducing histidine kinase"/>
    <property type="match status" value="1"/>
</dbReference>
<dbReference type="InterPro" id="IPR036890">
    <property type="entry name" value="HATPase_C_sf"/>
</dbReference>
<evidence type="ECO:0000256" key="5">
    <source>
        <dbReference type="ARBA" id="ARBA00022741"/>
    </source>
</evidence>
<comment type="catalytic activity">
    <reaction evidence="1">
        <text>ATP + protein L-histidine = ADP + protein N-phospho-L-histidine.</text>
        <dbReference type="EC" id="2.7.13.3"/>
    </reaction>
</comment>
<dbReference type="PRINTS" id="PR00344">
    <property type="entry name" value="BCTRLSENSOR"/>
</dbReference>
<dbReference type="Gene3D" id="3.30.450.20">
    <property type="entry name" value="PAS domain"/>
    <property type="match status" value="1"/>
</dbReference>
<dbReference type="GO" id="GO:0005524">
    <property type="term" value="F:ATP binding"/>
    <property type="evidence" value="ECO:0007669"/>
    <property type="project" value="UniProtKB-KW"/>
</dbReference>
<accession>A0A0P7XWY6</accession>
<dbReference type="Pfam" id="PF08448">
    <property type="entry name" value="PAS_4"/>
    <property type="match status" value="1"/>
</dbReference>
<evidence type="ECO:0000256" key="12">
    <source>
        <dbReference type="SAM" id="MobiDB-lite"/>
    </source>
</evidence>
<evidence type="ECO:0000313" key="20">
    <source>
        <dbReference type="Proteomes" id="UP000182800"/>
    </source>
</evidence>
<protein>
    <recommendedName>
        <fullName evidence="10">Sensory/regulatory protein RpfC</fullName>
        <ecNumber evidence="2">2.7.13.3</ecNumber>
    </recommendedName>
</protein>
<keyword evidence="20" id="KW-1185">Reference proteome</keyword>
<evidence type="ECO:0000256" key="7">
    <source>
        <dbReference type="ARBA" id="ARBA00022840"/>
    </source>
</evidence>
<keyword evidence="13" id="KW-1133">Transmembrane helix</keyword>
<dbReference type="PROSITE" id="PS50110">
    <property type="entry name" value="RESPONSE_REGULATORY"/>
    <property type="match status" value="1"/>
</dbReference>
<keyword evidence="6 17" id="KW-0418">Kinase</keyword>
<keyword evidence="8" id="KW-0902">Two-component regulatory system</keyword>
<feature type="modified residue" description="4-aspartylphosphate" evidence="11">
    <location>
        <position position="631"/>
    </location>
</feature>
<dbReference type="SUPFAM" id="SSF52172">
    <property type="entry name" value="CheY-like"/>
    <property type="match status" value="2"/>
</dbReference>
<dbReference type="InterPro" id="IPR013656">
    <property type="entry name" value="PAS_4"/>
</dbReference>
<dbReference type="InterPro" id="IPR001789">
    <property type="entry name" value="Sig_transdc_resp-reg_receiver"/>
</dbReference>
<evidence type="ECO:0000256" key="10">
    <source>
        <dbReference type="ARBA" id="ARBA00068150"/>
    </source>
</evidence>
<keyword evidence="13" id="KW-0812">Transmembrane</keyword>
<feature type="domain" description="PAS" evidence="16">
    <location>
        <begin position="62"/>
        <end position="106"/>
    </location>
</feature>
<dbReference type="InterPro" id="IPR036097">
    <property type="entry name" value="HisK_dim/P_sf"/>
</dbReference>
<dbReference type="PANTHER" id="PTHR45339:SF1">
    <property type="entry name" value="HYBRID SIGNAL TRANSDUCTION HISTIDINE KINASE J"/>
    <property type="match status" value="1"/>
</dbReference>
<dbReference type="EC" id="2.7.13.3" evidence="2"/>
<evidence type="ECO:0000259" key="15">
    <source>
        <dbReference type="PROSITE" id="PS50110"/>
    </source>
</evidence>
<dbReference type="AlphaFoldDB" id="A0A0P7XWY6"/>
<dbReference type="Proteomes" id="UP000050497">
    <property type="component" value="Unassembled WGS sequence"/>
</dbReference>
<dbReference type="InterPro" id="IPR004358">
    <property type="entry name" value="Sig_transdc_His_kin-like_C"/>
</dbReference>
<organism evidence="17 19">
    <name type="scientific">Saliniramus fredricksonii</name>
    <dbReference type="NCBI Taxonomy" id="1653334"/>
    <lineage>
        <taxon>Bacteria</taxon>
        <taxon>Pseudomonadati</taxon>
        <taxon>Pseudomonadota</taxon>
        <taxon>Alphaproteobacteria</taxon>
        <taxon>Hyphomicrobiales</taxon>
        <taxon>Salinarimonadaceae</taxon>
        <taxon>Saliniramus</taxon>
    </lineage>
</organism>
<dbReference type="SUPFAM" id="SSF55874">
    <property type="entry name" value="ATPase domain of HSP90 chaperone/DNA topoisomerase II/histidine kinase"/>
    <property type="match status" value="1"/>
</dbReference>
<dbReference type="InterPro" id="IPR035965">
    <property type="entry name" value="PAS-like_dom_sf"/>
</dbReference>
<dbReference type="EMBL" id="FMBM01000002">
    <property type="protein sequence ID" value="SCC81460.1"/>
    <property type="molecule type" value="Genomic_DNA"/>
</dbReference>
<dbReference type="InterPro" id="IPR003661">
    <property type="entry name" value="HisK_dim/P_dom"/>
</dbReference>
<comment type="subunit">
    <text evidence="9">At low DSF concentrations, interacts with RpfF.</text>
</comment>
<dbReference type="Pfam" id="PF00072">
    <property type="entry name" value="Response_reg"/>
    <property type="match status" value="1"/>
</dbReference>
<evidence type="ECO:0000313" key="18">
    <source>
        <dbReference type="EMBL" id="SCC81460.1"/>
    </source>
</evidence>
<evidence type="ECO:0000256" key="3">
    <source>
        <dbReference type="ARBA" id="ARBA00022553"/>
    </source>
</evidence>
<evidence type="ECO:0000256" key="13">
    <source>
        <dbReference type="SAM" id="Phobius"/>
    </source>
</evidence>
<keyword evidence="13" id="KW-0472">Membrane</keyword>
<feature type="region of interest" description="Disordered" evidence="12">
    <location>
        <begin position="552"/>
        <end position="572"/>
    </location>
</feature>
<comment type="caution">
    <text evidence="17">The sequence shown here is derived from an EMBL/GenBank/DDBJ whole genome shotgun (WGS) entry which is preliminary data.</text>
</comment>
<evidence type="ECO:0000256" key="4">
    <source>
        <dbReference type="ARBA" id="ARBA00022679"/>
    </source>
</evidence>
<name>A0A0P7XWY6_9HYPH</name>
<dbReference type="Pfam" id="PF00512">
    <property type="entry name" value="HisKA"/>
    <property type="match status" value="1"/>
</dbReference>
<dbReference type="Gene3D" id="1.10.287.130">
    <property type="match status" value="1"/>
</dbReference>
<dbReference type="Gene3D" id="3.40.50.2300">
    <property type="match status" value="1"/>
</dbReference>
<dbReference type="Proteomes" id="UP000182800">
    <property type="component" value="Unassembled WGS sequence"/>
</dbReference>
<dbReference type="CDD" id="cd17546">
    <property type="entry name" value="REC_hyHK_CKI1_RcsC-like"/>
    <property type="match status" value="1"/>
</dbReference>
<evidence type="ECO:0000259" key="16">
    <source>
        <dbReference type="PROSITE" id="PS50112"/>
    </source>
</evidence>
<evidence type="ECO:0000313" key="17">
    <source>
        <dbReference type="EMBL" id="KPQ12046.1"/>
    </source>
</evidence>
<sequence>MLAEFWNSASGWLIAVVAGLGMVGTISALMLLIAYFRLERHTRRIEDENEMLQDEVWRASESRELYRSLVEAQLDVIVQRDKSGRITFANDRYAEIVGRPRATLIGARTCPRVVEAGPTRRREDGAMLVDEAIDTGDAEPRWFAWIETPVHAPGGAIEILRAGREITERVVTERALAEERSRAQAANEAKSRFLATVSHEFRTPLNGIIGMTDLLLETDLDPEQTNYLRAVKTSGGALLSLIDEILDFSKIEAGKLDIANNPFDIRAVVEGVVELLAPRAQGKGIEIACHIAARTPASLIGDADRLRQVLVNLAGNAVKFTEIGGVGIEVDISETGGLVIAVSDTGPGIARDRIASLFEEFEQGDGSPAARHGGTGLGLAISRRIVERMQGDIDVESRPDAGSRFTITLPLPADGDADGRSELPDLRGKRYLVLARSPFEAPFIRRKLGEAGADVVLMASETEALAKIATASDIATPFAGLIVDCALGDDVARDIATAAREAGAQRCLVLLSPFERRDLGSPSAAGYDAYLVKPLRARSLYARLTEPVMPAADQAQEQVHAGPPRPRKSETGRTQRVLLAEDNEINALLAVKTLERLGAVVDWAKDGHEAFSLAEASFSGLRPDYDLVLMDIRMPGLDGLEATRRIRNLERAMTRRTPRRIIALTANAQREDEDAAIEAGLDGFLAKPFDIRDLSRLLTDAPARAMAGTS</sequence>
<evidence type="ECO:0000259" key="14">
    <source>
        <dbReference type="PROSITE" id="PS50109"/>
    </source>
</evidence>
<feature type="domain" description="Histidine kinase" evidence="14">
    <location>
        <begin position="196"/>
        <end position="413"/>
    </location>
</feature>
<dbReference type="CDD" id="cd16922">
    <property type="entry name" value="HATPase_EvgS-ArcB-TorS-like"/>
    <property type="match status" value="1"/>
</dbReference>
<dbReference type="GO" id="GO:0000155">
    <property type="term" value="F:phosphorelay sensor kinase activity"/>
    <property type="evidence" value="ECO:0007669"/>
    <property type="project" value="InterPro"/>
</dbReference>
<dbReference type="NCBIfam" id="TIGR00229">
    <property type="entry name" value="sensory_box"/>
    <property type="match status" value="1"/>
</dbReference>
<evidence type="ECO:0000256" key="1">
    <source>
        <dbReference type="ARBA" id="ARBA00000085"/>
    </source>
</evidence>
<dbReference type="InterPro" id="IPR011006">
    <property type="entry name" value="CheY-like_superfamily"/>
</dbReference>
<dbReference type="FunFam" id="3.30.565.10:FF:000010">
    <property type="entry name" value="Sensor histidine kinase RcsC"/>
    <property type="match status" value="1"/>
</dbReference>
<evidence type="ECO:0000256" key="8">
    <source>
        <dbReference type="ARBA" id="ARBA00023012"/>
    </source>
</evidence>
<keyword evidence="7" id="KW-0067">ATP-binding</keyword>
<dbReference type="EMBL" id="LJSX01000004">
    <property type="protein sequence ID" value="KPQ12046.1"/>
    <property type="molecule type" value="Genomic_DNA"/>
</dbReference>
<dbReference type="PROSITE" id="PS50112">
    <property type="entry name" value="PAS"/>
    <property type="match status" value="1"/>
</dbReference>
<dbReference type="SMART" id="SM00388">
    <property type="entry name" value="HisKA"/>
    <property type="match status" value="1"/>
</dbReference>
<feature type="domain" description="Response regulatory" evidence="15">
    <location>
        <begin position="576"/>
        <end position="702"/>
    </location>
</feature>
<gene>
    <name evidence="18" type="ORF">GA0071312_2402</name>
    <name evidence="17" type="ORF">HLUCCO17_04400</name>
</gene>
<keyword evidence="5" id="KW-0547">Nucleotide-binding</keyword>
<dbReference type="SMART" id="SM00387">
    <property type="entry name" value="HATPase_c"/>
    <property type="match status" value="1"/>
</dbReference>
<evidence type="ECO:0000256" key="6">
    <source>
        <dbReference type="ARBA" id="ARBA00022777"/>
    </source>
</evidence>
<reference evidence="18 20" key="2">
    <citation type="submission" date="2016-08" db="EMBL/GenBank/DDBJ databases">
        <authorList>
            <person name="Varghese N."/>
            <person name="Submissions Spin"/>
        </authorList>
    </citation>
    <scope>NUCLEOTIDE SEQUENCE [LARGE SCALE GENOMIC DNA]</scope>
    <source>
        <strain evidence="18 20">HL-109</strain>
    </source>
</reference>
<dbReference type="InterPro" id="IPR005467">
    <property type="entry name" value="His_kinase_dom"/>
</dbReference>
<dbReference type="CDD" id="cd00082">
    <property type="entry name" value="HisKA"/>
    <property type="match status" value="1"/>
</dbReference>
<reference evidence="17 19" key="1">
    <citation type="submission" date="2015-09" db="EMBL/GenBank/DDBJ databases">
        <title>Identification and resolution of microdiversity through metagenomic sequencing of parallel consortia.</title>
        <authorList>
            <person name="Nelson W.C."/>
            <person name="Romine M.F."/>
            <person name="Lindemann S.R."/>
        </authorList>
    </citation>
    <scope>NUCLEOTIDE SEQUENCE [LARGE SCALE GENOMIC DNA]</scope>
    <source>
        <strain evidence="17">HL-109</strain>
    </source>
</reference>
<dbReference type="FunFam" id="1.10.287.130:FF:000002">
    <property type="entry name" value="Two-component osmosensing histidine kinase"/>
    <property type="match status" value="1"/>
</dbReference>
<keyword evidence="3 11" id="KW-0597">Phosphoprotein</keyword>
<evidence type="ECO:0000313" key="19">
    <source>
        <dbReference type="Proteomes" id="UP000050497"/>
    </source>
</evidence>
<dbReference type="RefSeq" id="WP_238947196.1">
    <property type="nucleotide sequence ID" value="NZ_FMBM01000002.1"/>
</dbReference>
<dbReference type="PATRIC" id="fig|1653334.4.peg.1572"/>
<dbReference type="PANTHER" id="PTHR45339">
    <property type="entry name" value="HYBRID SIGNAL TRANSDUCTION HISTIDINE KINASE J"/>
    <property type="match status" value="1"/>
</dbReference>
<evidence type="ECO:0000256" key="2">
    <source>
        <dbReference type="ARBA" id="ARBA00012438"/>
    </source>
</evidence>
<dbReference type="STRING" id="1653334.GA0071312_2402"/>
<dbReference type="SUPFAM" id="SSF55785">
    <property type="entry name" value="PYP-like sensor domain (PAS domain)"/>
    <property type="match status" value="1"/>
</dbReference>
<dbReference type="SMART" id="SM00448">
    <property type="entry name" value="REC"/>
    <property type="match status" value="1"/>
</dbReference>
<dbReference type="InterPro" id="IPR003594">
    <property type="entry name" value="HATPase_dom"/>
</dbReference>
<dbReference type="Pfam" id="PF02518">
    <property type="entry name" value="HATPase_c"/>
    <property type="match status" value="1"/>
</dbReference>
<evidence type="ECO:0000256" key="9">
    <source>
        <dbReference type="ARBA" id="ARBA00064003"/>
    </source>
</evidence>